<dbReference type="PANTHER" id="PTHR11133">
    <property type="entry name" value="SACCHAROPINE DEHYDROGENASE"/>
    <property type="match status" value="1"/>
</dbReference>
<dbReference type="Proteomes" id="UP000688137">
    <property type="component" value="Unassembled WGS sequence"/>
</dbReference>
<dbReference type="CDD" id="cd12189">
    <property type="entry name" value="LKR_SDH_like"/>
    <property type="match status" value="1"/>
</dbReference>
<evidence type="ECO:0000313" key="4">
    <source>
        <dbReference type="EMBL" id="CAD8078193.1"/>
    </source>
</evidence>
<dbReference type="SMART" id="SM01003">
    <property type="entry name" value="AlaDh_PNT_N"/>
    <property type="match status" value="1"/>
</dbReference>
<organism evidence="4 5">
    <name type="scientific">Paramecium primaurelia</name>
    <dbReference type="NCBI Taxonomy" id="5886"/>
    <lineage>
        <taxon>Eukaryota</taxon>
        <taxon>Sar</taxon>
        <taxon>Alveolata</taxon>
        <taxon>Ciliophora</taxon>
        <taxon>Intramacronucleata</taxon>
        <taxon>Oligohymenophorea</taxon>
        <taxon>Peniculida</taxon>
        <taxon>Parameciidae</taxon>
        <taxon>Paramecium</taxon>
    </lineage>
</organism>
<evidence type="ECO:0000256" key="1">
    <source>
        <dbReference type="ARBA" id="ARBA00023002"/>
    </source>
</evidence>
<dbReference type="FunFam" id="3.40.50.720:FF:000087">
    <property type="entry name" value="alpha-aminoadipic semialdehyde synthase, mitochondrial"/>
    <property type="match status" value="1"/>
</dbReference>
<dbReference type="Pfam" id="PF04455">
    <property type="entry name" value="Saccharop_dh_N"/>
    <property type="match status" value="1"/>
</dbReference>
<dbReference type="InterPro" id="IPR051168">
    <property type="entry name" value="AASS"/>
</dbReference>
<gene>
    <name evidence="4" type="ORF">PPRIM_AZ9-3.1.T0590211</name>
</gene>
<dbReference type="EMBL" id="CAJJDM010000060">
    <property type="protein sequence ID" value="CAD8078193.1"/>
    <property type="molecule type" value="Genomic_DNA"/>
</dbReference>
<name>A0A8S1MLS4_PARPR</name>
<accession>A0A8S1MLS4</accession>
<keyword evidence="5" id="KW-1185">Reference proteome</keyword>
<dbReference type="AlphaFoldDB" id="A0A8S1MLS4"/>
<dbReference type="GO" id="GO:0019878">
    <property type="term" value="P:lysine biosynthetic process via aminoadipic acid"/>
    <property type="evidence" value="ECO:0007669"/>
    <property type="project" value="TreeGrafter"/>
</dbReference>
<dbReference type="Pfam" id="PF05222">
    <property type="entry name" value="AlaDh_PNT_N"/>
    <property type="match status" value="1"/>
</dbReference>
<dbReference type="InterPro" id="IPR007545">
    <property type="entry name" value="LOR/SDH_bifunc_enz_cons_dom"/>
</dbReference>
<feature type="domain" description="Alanine dehydrogenase/pyridine nucleotide transhydrogenase N-terminal" evidence="3">
    <location>
        <begin position="7"/>
        <end position="138"/>
    </location>
</feature>
<dbReference type="OMA" id="LATNCEH"/>
<dbReference type="PANTHER" id="PTHR11133:SF22">
    <property type="entry name" value="ALPHA-AMINOADIPIC SEMIALDEHYDE SYNTHASE, MITOCHONDRIAL"/>
    <property type="match status" value="1"/>
</dbReference>
<proteinExistence type="predicted"/>
<sequence>MDKLYIGIRAEDKSYWERRTPIPPHDCKYIMEKHPQIQIIVQPSTKRVFTDEQYLEVGCLVQEDLSQCKAIVCIKEIPLDKYIEGMTYLHWSHTIKAQPHNMPALDMMLKKNIRHLDYERIYDEKGVNTTAFPYAGIAGVITFMNEYGKYLLKRDIATPFLQIGPTYQYFNKKDAYQALNVAGQAIKDRGLPKEAGLPIIIGVLGSSGLCGKGSMEALQNLHITLVKPSELKELVNTPNDPKHRRTVYVCPFKTTDLVRHQEDYDKEFTSQDYYNHPNQYTPVFHTKYLPYLTIIINDIYWDHKFPRYITNSQMKDLVQSGKSRLQAVCDVTCDMEGSIQFLKKYTTPDNPVYFYEPISESIHDEFDAKSPKDIMYMSIDFLPSQLPYDASIDFGIALRDIVPHLAYSDSNKPLEEQGLPVFLQNAMITLHGQLTHKFQYITHLRNINDQLKEAESFQPKKALKKVPSYLAIKLTGHLFDTGAINKILSVVQSGCKFNIVDIQAGQSDNQQTSCLLQLYSKNKGQLMDEVDKVIQLCETLDIQVDME</sequence>
<dbReference type="InterPro" id="IPR007886">
    <property type="entry name" value="AlaDH/PNT_N"/>
</dbReference>
<dbReference type="GO" id="GO:0005737">
    <property type="term" value="C:cytoplasm"/>
    <property type="evidence" value="ECO:0007669"/>
    <property type="project" value="TreeGrafter"/>
</dbReference>
<protein>
    <recommendedName>
        <fullName evidence="3">Alanine dehydrogenase/pyridine nucleotide transhydrogenase N-terminal domain-containing protein</fullName>
    </recommendedName>
</protein>
<comment type="caution">
    <text evidence="4">The sequence shown here is derived from an EMBL/GenBank/DDBJ whole genome shotgun (WGS) entry which is preliminary data.</text>
</comment>
<evidence type="ECO:0000256" key="2">
    <source>
        <dbReference type="ARBA" id="ARBA00023027"/>
    </source>
</evidence>
<evidence type="ECO:0000259" key="3">
    <source>
        <dbReference type="SMART" id="SM01003"/>
    </source>
</evidence>
<keyword evidence="2" id="KW-0520">NAD</keyword>
<reference evidence="4" key="1">
    <citation type="submission" date="2021-01" db="EMBL/GenBank/DDBJ databases">
        <authorList>
            <consortium name="Genoscope - CEA"/>
            <person name="William W."/>
        </authorList>
    </citation>
    <scope>NUCLEOTIDE SEQUENCE</scope>
</reference>
<evidence type="ECO:0000313" key="5">
    <source>
        <dbReference type="Proteomes" id="UP000688137"/>
    </source>
</evidence>
<keyword evidence="1" id="KW-0560">Oxidoreductase</keyword>
<dbReference type="GO" id="GO:0004753">
    <property type="term" value="F:saccharopine dehydrogenase activity"/>
    <property type="evidence" value="ECO:0007669"/>
    <property type="project" value="TreeGrafter"/>
</dbReference>